<evidence type="ECO:0000256" key="1">
    <source>
        <dbReference type="ARBA" id="ARBA00022857"/>
    </source>
</evidence>
<comment type="pathway">
    <text evidence="4">Porphyrin-containing compound metabolism; protoporphyrin-IX biosynthesis; 5-aminolevulinate from L-glutamyl-tRNA(Glu): step 1/2.</text>
</comment>
<comment type="subunit">
    <text evidence="4">Homodimer.</text>
</comment>
<comment type="caution">
    <text evidence="4">Lacks conserved residue(s) required for the propagation of feature annotation.</text>
</comment>
<comment type="similarity">
    <text evidence="4">Belongs to the glutamyl-tRNA reductase family.</text>
</comment>
<dbReference type="Gene3D" id="3.40.50.720">
    <property type="entry name" value="NAD(P)-binding Rossmann-like Domain"/>
    <property type="match status" value="1"/>
</dbReference>
<evidence type="ECO:0000256" key="3">
    <source>
        <dbReference type="ARBA" id="ARBA00023244"/>
    </source>
</evidence>
<dbReference type="GO" id="GO:0050661">
    <property type="term" value="F:NADP binding"/>
    <property type="evidence" value="ECO:0007669"/>
    <property type="project" value="InterPro"/>
</dbReference>
<keyword evidence="3 4" id="KW-0627">Porphyrin biosynthesis</keyword>
<keyword evidence="2 4" id="KW-0560">Oxidoreductase</keyword>
<evidence type="ECO:0000256" key="7">
    <source>
        <dbReference type="PIRSR" id="PIRSR000445-4"/>
    </source>
</evidence>
<dbReference type="HAMAP" id="MF_00087">
    <property type="entry name" value="Glu_tRNA_reductase"/>
    <property type="match status" value="1"/>
</dbReference>
<reference evidence="10" key="1">
    <citation type="submission" date="2020-10" db="EMBL/GenBank/DDBJ databases">
        <authorList>
            <person name="Gilroy R."/>
        </authorList>
    </citation>
    <scope>NUCLEOTIDE SEQUENCE</scope>
    <source>
        <strain evidence="10">CHK178-757</strain>
    </source>
</reference>
<feature type="binding site" evidence="4 6">
    <location>
        <begin position="118"/>
        <end position="120"/>
    </location>
    <ligand>
        <name>substrate</name>
    </ligand>
</feature>
<dbReference type="GO" id="GO:0019353">
    <property type="term" value="P:protoporphyrinogen IX biosynthetic process from glutamate"/>
    <property type="evidence" value="ECO:0007669"/>
    <property type="project" value="TreeGrafter"/>
</dbReference>
<dbReference type="NCBIfam" id="TIGR01035">
    <property type="entry name" value="hemA"/>
    <property type="match status" value="1"/>
</dbReference>
<evidence type="ECO:0000256" key="4">
    <source>
        <dbReference type="HAMAP-Rule" id="MF_00087"/>
    </source>
</evidence>
<dbReference type="Pfam" id="PF05201">
    <property type="entry name" value="GlutR_N"/>
    <property type="match status" value="1"/>
</dbReference>
<keyword evidence="1 4" id="KW-0521">NADP</keyword>
<dbReference type="AlphaFoldDB" id="A0A9D1F6E4"/>
<name>A0A9D1F6E4_9FIRM</name>
<comment type="catalytic activity">
    <reaction evidence="4">
        <text>(S)-4-amino-5-oxopentanoate + tRNA(Glu) + NADP(+) = L-glutamyl-tRNA(Glu) + NADPH + H(+)</text>
        <dbReference type="Rhea" id="RHEA:12344"/>
        <dbReference type="Rhea" id="RHEA-COMP:9663"/>
        <dbReference type="Rhea" id="RHEA-COMP:9680"/>
        <dbReference type="ChEBI" id="CHEBI:15378"/>
        <dbReference type="ChEBI" id="CHEBI:57501"/>
        <dbReference type="ChEBI" id="CHEBI:57783"/>
        <dbReference type="ChEBI" id="CHEBI:58349"/>
        <dbReference type="ChEBI" id="CHEBI:78442"/>
        <dbReference type="ChEBI" id="CHEBI:78520"/>
        <dbReference type="EC" id="1.2.1.70"/>
    </reaction>
</comment>
<dbReference type="FunFam" id="3.30.460.30:FF:000001">
    <property type="entry name" value="Glutamyl-tRNA reductase"/>
    <property type="match status" value="1"/>
</dbReference>
<feature type="domain" description="Glutamyl-tRNA reductase N-terminal" evidence="9">
    <location>
        <begin position="6"/>
        <end position="160"/>
    </location>
</feature>
<evidence type="ECO:0000259" key="9">
    <source>
        <dbReference type="Pfam" id="PF05201"/>
    </source>
</evidence>
<dbReference type="InterPro" id="IPR036343">
    <property type="entry name" value="GluRdtase_N_sf"/>
</dbReference>
<comment type="function">
    <text evidence="4">Catalyzes the NADPH-dependent reduction of glutamyl-tRNA(Glu) to glutamate 1-semialdehyde (GSA).</text>
</comment>
<feature type="binding site" evidence="4 6">
    <location>
        <position position="113"/>
    </location>
    <ligand>
        <name>substrate</name>
    </ligand>
</feature>
<feature type="active site" description="Nucleophile" evidence="4 5">
    <location>
        <position position="50"/>
    </location>
</feature>
<dbReference type="Proteomes" id="UP000823927">
    <property type="component" value="Unassembled WGS sequence"/>
</dbReference>
<dbReference type="Gene3D" id="3.30.460.30">
    <property type="entry name" value="Glutamyl-tRNA reductase, N-terminal domain"/>
    <property type="match status" value="1"/>
</dbReference>
<evidence type="ECO:0000313" key="10">
    <source>
        <dbReference type="EMBL" id="HIS48401.1"/>
    </source>
</evidence>
<evidence type="ECO:0000256" key="6">
    <source>
        <dbReference type="PIRSR" id="PIRSR000445-2"/>
    </source>
</evidence>
<comment type="domain">
    <text evidence="4">Possesses an unusual extended V-shaped dimeric structure with each monomer consisting of three distinct domains arranged along a curved 'spinal' alpha-helix. The N-terminal catalytic domain specifically recognizes the glutamate moiety of the substrate. The second domain is the NADPH-binding domain, and the third C-terminal domain is responsible for dimerization.</text>
</comment>
<dbReference type="GO" id="GO:0008883">
    <property type="term" value="F:glutamyl-tRNA reductase activity"/>
    <property type="evidence" value="ECO:0007669"/>
    <property type="project" value="UniProtKB-UniRule"/>
</dbReference>
<dbReference type="CDD" id="cd05213">
    <property type="entry name" value="NAD_bind_Glutamyl_tRNA_reduct"/>
    <property type="match status" value="1"/>
</dbReference>
<dbReference type="InterPro" id="IPR015895">
    <property type="entry name" value="4pyrrol_synth_GluRdtase_N"/>
</dbReference>
<evidence type="ECO:0000256" key="2">
    <source>
        <dbReference type="ARBA" id="ARBA00023002"/>
    </source>
</evidence>
<dbReference type="PIRSF" id="PIRSF000445">
    <property type="entry name" value="4pyrrol_synth_GluRdtase"/>
    <property type="match status" value="1"/>
</dbReference>
<organism evidence="10 11">
    <name type="scientific">Candidatus Scybalocola faecigallinarum</name>
    <dbReference type="NCBI Taxonomy" id="2840941"/>
    <lineage>
        <taxon>Bacteria</taxon>
        <taxon>Bacillati</taxon>
        <taxon>Bacillota</taxon>
        <taxon>Clostridia</taxon>
        <taxon>Lachnospirales</taxon>
        <taxon>Lachnospiraceae</taxon>
        <taxon>Lachnospiraceae incertae sedis</taxon>
        <taxon>Candidatus Scybalocola (ex Gilroy et al. 2021)</taxon>
    </lineage>
</organism>
<feature type="binding site" evidence="4 6">
    <location>
        <position position="124"/>
    </location>
    <ligand>
        <name>substrate</name>
    </ligand>
</feature>
<feature type="domain" description="Quinate/shikimate 5-dehydrogenase/glutamyl-tRNA reductase" evidence="8">
    <location>
        <begin position="176"/>
        <end position="318"/>
    </location>
</feature>
<dbReference type="EMBL" id="DVIT01000055">
    <property type="protein sequence ID" value="HIS48401.1"/>
    <property type="molecule type" value="Genomic_DNA"/>
</dbReference>
<comment type="caution">
    <text evidence="10">The sequence shown here is derived from an EMBL/GenBank/DDBJ whole genome shotgun (WGS) entry which is preliminary data.</text>
</comment>
<comment type="miscellaneous">
    <text evidence="4">During catalysis, the active site Cys acts as a nucleophile attacking the alpha-carbonyl group of tRNA-bound glutamate with the formation of a thioester intermediate between enzyme and glutamate, and the concomitant release of tRNA(Glu). The thioester intermediate is finally reduced by direct hydride transfer from NADPH, to form the product GSA.</text>
</comment>
<dbReference type="InterPro" id="IPR018214">
    <property type="entry name" value="GluRdtase_CS"/>
</dbReference>
<evidence type="ECO:0000313" key="11">
    <source>
        <dbReference type="Proteomes" id="UP000823927"/>
    </source>
</evidence>
<protein>
    <recommendedName>
        <fullName evidence="4">Glutamyl-tRNA reductase</fullName>
        <shortName evidence="4">GluTR</shortName>
        <ecNumber evidence="4">1.2.1.70</ecNumber>
    </recommendedName>
</protein>
<evidence type="ECO:0000256" key="5">
    <source>
        <dbReference type="PIRSR" id="PIRSR000445-1"/>
    </source>
</evidence>
<dbReference type="InterPro" id="IPR000343">
    <property type="entry name" value="4pyrrol_synth_GluRdtase"/>
</dbReference>
<feature type="site" description="Important for activity" evidence="4 7">
    <location>
        <position position="103"/>
    </location>
</feature>
<feature type="binding site" evidence="4 6">
    <location>
        <begin position="49"/>
        <end position="52"/>
    </location>
    <ligand>
        <name>substrate</name>
    </ligand>
</feature>
<gene>
    <name evidence="4 10" type="primary">hemA</name>
    <name evidence="10" type="ORF">IAB46_12775</name>
</gene>
<evidence type="ECO:0000259" key="8">
    <source>
        <dbReference type="Pfam" id="PF01488"/>
    </source>
</evidence>
<dbReference type="PROSITE" id="PS00747">
    <property type="entry name" value="GLUTR"/>
    <property type="match status" value="1"/>
</dbReference>
<dbReference type="InterPro" id="IPR036291">
    <property type="entry name" value="NAD(P)-bd_dom_sf"/>
</dbReference>
<accession>A0A9D1F6E4</accession>
<dbReference type="InterPro" id="IPR006151">
    <property type="entry name" value="Shikm_DH/Glu-tRNA_Rdtase"/>
</dbReference>
<dbReference type="EC" id="1.2.1.70" evidence="4"/>
<dbReference type="SUPFAM" id="SSF51735">
    <property type="entry name" value="NAD(P)-binding Rossmann-fold domains"/>
    <property type="match status" value="1"/>
</dbReference>
<sequence>MSIHLISISHKTAPLSVRERFAFSKEQQAGILQELYGGVCIDECVIVSTCNRTEVYTWCQNSRREREVYEYVQSVLLRSAGVYDMADIGNIFRFYGGEKAIHHLFLVACGLDSMVIGEDQILGQVKDAWKQAADLKVCSTYLNTFFRYAVTAAKRVKTDTQLSKTPMSTAIICIRAAQEYLGTLDHKNVMIIGASGKIGSVVLKNLLSDYRANVFVTTRDAVPKDCRAVFHHGRESVSYTLIPYEKRYEYLGDMDVVISATSSPHYTLTYDSVEKYLVFDRDGESVKPRAFMDLAVPLDIESRIGTLPGVMCSNIDDFGKTASSNNEIRLREAAFAQTILEEYETGFEKWMIFQNALEDIRAQEDEILKNAQKKNMKWALDKFFYRVRENADPRQLEVFMQCLAPHKEEQE</sequence>
<dbReference type="PANTHER" id="PTHR43013:SF1">
    <property type="entry name" value="GLUTAMYL-TRNA REDUCTASE"/>
    <property type="match status" value="1"/>
</dbReference>
<dbReference type="PANTHER" id="PTHR43013">
    <property type="entry name" value="GLUTAMYL-TRNA REDUCTASE"/>
    <property type="match status" value="1"/>
</dbReference>
<reference evidence="10" key="2">
    <citation type="journal article" date="2021" name="PeerJ">
        <title>Extensive microbial diversity within the chicken gut microbiome revealed by metagenomics and culture.</title>
        <authorList>
            <person name="Gilroy R."/>
            <person name="Ravi A."/>
            <person name="Getino M."/>
            <person name="Pursley I."/>
            <person name="Horton D.L."/>
            <person name="Alikhan N.F."/>
            <person name="Baker D."/>
            <person name="Gharbi K."/>
            <person name="Hall N."/>
            <person name="Watson M."/>
            <person name="Adriaenssens E.M."/>
            <person name="Foster-Nyarko E."/>
            <person name="Jarju S."/>
            <person name="Secka A."/>
            <person name="Antonio M."/>
            <person name="Oren A."/>
            <person name="Chaudhuri R.R."/>
            <person name="La Ragione R."/>
            <person name="Hildebrand F."/>
            <person name="Pallen M.J."/>
        </authorList>
    </citation>
    <scope>NUCLEOTIDE SEQUENCE</scope>
    <source>
        <strain evidence="10">CHK178-757</strain>
    </source>
</reference>
<dbReference type="SUPFAM" id="SSF69742">
    <property type="entry name" value="Glutamyl tRNA-reductase catalytic, N-terminal domain"/>
    <property type="match status" value="1"/>
</dbReference>
<dbReference type="Pfam" id="PF01488">
    <property type="entry name" value="Shikimate_DH"/>
    <property type="match status" value="1"/>
</dbReference>
<proteinExistence type="inferred from homology"/>